<keyword evidence="9" id="KW-0119">Carbohydrate metabolism</keyword>
<dbReference type="InterPro" id="IPR016040">
    <property type="entry name" value="NAD(P)-bd_dom"/>
</dbReference>
<proteinExistence type="inferred from homology"/>
<keyword evidence="8 9" id="KW-0413">Isomerase</keyword>
<evidence type="ECO:0000256" key="2">
    <source>
        <dbReference type="ARBA" id="ARBA00001911"/>
    </source>
</evidence>
<dbReference type="InterPro" id="IPR036291">
    <property type="entry name" value="NAD(P)-bd_dom_sf"/>
</dbReference>
<dbReference type="Gene3D" id="3.40.50.720">
    <property type="entry name" value="NAD(P)-binding Rossmann-like Domain"/>
    <property type="match status" value="1"/>
</dbReference>
<organism evidence="11 12">
    <name type="scientific">Aquilutibacter rugosus</name>
    <dbReference type="NCBI Taxonomy" id="3115820"/>
    <lineage>
        <taxon>Bacteria</taxon>
        <taxon>Pseudomonadati</taxon>
        <taxon>Pseudomonadota</taxon>
        <taxon>Gammaproteobacteria</taxon>
        <taxon>Lysobacterales</taxon>
        <taxon>Lysobacteraceae</taxon>
        <taxon>Aquilutibacter</taxon>
    </lineage>
</organism>
<gene>
    <name evidence="11" type="primary">galE</name>
    <name evidence="11" type="ORF">V3390_03325</name>
</gene>
<reference evidence="11 12" key="1">
    <citation type="submission" date="2024-01" db="EMBL/GenBank/DDBJ databases">
        <title>Novel species of the genus Luteimonas isolated from rivers.</title>
        <authorList>
            <person name="Lu H."/>
        </authorList>
    </citation>
    <scope>NUCLEOTIDE SEQUENCE [LARGE SCALE GENOMIC DNA]</scope>
    <source>
        <strain evidence="11 12">FXH3W</strain>
    </source>
</reference>
<dbReference type="Pfam" id="PF16363">
    <property type="entry name" value="GDP_Man_Dehyd"/>
    <property type="match status" value="1"/>
</dbReference>
<evidence type="ECO:0000313" key="11">
    <source>
        <dbReference type="EMBL" id="MEF2155263.1"/>
    </source>
</evidence>
<comment type="similarity">
    <text evidence="4 9">Belongs to the NAD(P)-dependent epimerase/dehydratase family.</text>
</comment>
<evidence type="ECO:0000256" key="4">
    <source>
        <dbReference type="ARBA" id="ARBA00007637"/>
    </source>
</evidence>
<evidence type="ECO:0000256" key="1">
    <source>
        <dbReference type="ARBA" id="ARBA00000083"/>
    </source>
</evidence>
<comment type="caution">
    <text evidence="11">The sequence shown here is derived from an EMBL/GenBank/DDBJ whole genome shotgun (WGS) entry which is preliminary data.</text>
</comment>
<evidence type="ECO:0000259" key="10">
    <source>
        <dbReference type="Pfam" id="PF16363"/>
    </source>
</evidence>
<evidence type="ECO:0000256" key="6">
    <source>
        <dbReference type="ARBA" id="ARBA00018569"/>
    </source>
</evidence>
<evidence type="ECO:0000256" key="9">
    <source>
        <dbReference type="RuleBase" id="RU366046"/>
    </source>
</evidence>
<dbReference type="PANTHER" id="PTHR43725">
    <property type="entry name" value="UDP-GLUCOSE 4-EPIMERASE"/>
    <property type="match status" value="1"/>
</dbReference>
<evidence type="ECO:0000256" key="5">
    <source>
        <dbReference type="ARBA" id="ARBA00013189"/>
    </source>
</evidence>
<dbReference type="SUPFAM" id="SSF51735">
    <property type="entry name" value="NAD(P)-binding Rossmann-fold domains"/>
    <property type="match status" value="1"/>
</dbReference>
<comment type="catalytic activity">
    <reaction evidence="1 9">
        <text>UDP-alpha-D-glucose = UDP-alpha-D-galactose</text>
        <dbReference type="Rhea" id="RHEA:22168"/>
        <dbReference type="ChEBI" id="CHEBI:58885"/>
        <dbReference type="ChEBI" id="CHEBI:66914"/>
        <dbReference type="EC" id="5.1.3.2"/>
    </reaction>
</comment>
<protein>
    <recommendedName>
        <fullName evidence="6 9">UDP-glucose 4-epimerase</fullName>
        <ecNumber evidence="5 9">5.1.3.2</ecNumber>
    </recommendedName>
</protein>
<accession>A0ABU7UYC9</accession>
<dbReference type="EC" id="5.1.3.2" evidence="5 9"/>
<evidence type="ECO:0000313" key="12">
    <source>
        <dbReference type="Proteomes" id="UP001356170"/>
    </source>
</evidence>
<keyword evidence="12" id="KW-1185">Reference proteome</keyword>
<sequence length="336" mass="36704">MDILVTGGAGYIGSHTVLALLESGHRVRVLDNYSNSSPESLRRVQQLTGKSVDVREGDVRDLQVLRDAMTGVQGIIHFAALKAVGESVELPLQYYRNNLDSTLSVLELLDPMGVDRFVFSSSATVYGDPEVVPVTEESPLSATNPYGRTKLFSEEIIRDVSRNSRAKSTILRYFNPVGAHQSGAIGEDPSGTPNNLMPYVAQVAIGRRPHLNVFGSDYPTVDGTGVRDYIHVMDLAEAHVAALVAAQDENCTVYNLGTGSGYSVLQLVEAYARAAGRPIPYEIKGRRAGDVAAVWADPTLAADRLNWRAHRTIENMCIDSWNWQSKNPNGFKVSDR</sequence>
<dbReference type="RefSeq" id="WP_331703335.1">
    <property type="nucleotide sequence ID" value="NZ_JAZHBO010000001.1"/>
</dbReference>
<comment type="subunit">
    <text evidence="9">Homodimer.</text>
</comment>
<dbReference type="PANTHER" id="PTHR43725:SF47">
    <property type="entry name" value="UDP-GLUCOSE 4-EPIMERASE"/>
    <property type="match status" value="1"/>
</dbReference>
<evidence type="ECO:0000256" key="8">
    <source>
        <dbReference type="ARBA" id="ARBA00023235"/>
    </source>
</evidence>
<keyword evidence="7 9" id="KW-0520">NAD</keyword>
<dbReference type="NCBIfam" id="TIGR01179">
    <property type="entry name" value="galE"/>
    <property type="match status" value="1"/>
</dbReference>
<dbReference type="CDD" id="cd05247">
    <property type="entry name" value="UDP_G4E_1_SDR_e"/>
    <property type="match status" value="1"/>
</dbReference>
<dbReference type="Proteomes" id="UP001356170">
    <property type="component" value="Unassembled WGS sequence"/>
</dbReference>
<dbReference type="EMBL" id="JAZHBO010000001">
    <property type="protein sequence ID" value="MEF2155263.1"/>
    <property type="molecule type" value="Genomic_DNA"/>
</dbReference>
<dbReference type="NCBIfam" id="NF007956">
    <property type="entry name" value="PRK10675.1"/>
    <property type="match status" value="1"/>
</dbReference>
<dbReference type="InterPro" id="IPR005886">
    <property type="entry name" value="UDP_G4E"/>
</dbReference>
<feature type="domain" description="NAD(P)-binding" evidence="10">
    <location>
        <begin position="4"/>
        <end position="317"/>
    </location>
</feature>
<evidence type="ECO:0000256" key="3">
    <source>
        <dbReference type="ARBA" id="ARBA00004947"/>
    </source>
</evidence>
<comment type="pathway">
    <text evidence="3 9">Carbohydrate metabolism; galactose metabolism.</text>
</comment>
<evidence type="ECO:0000256" key="7">
    <source>
        <dbReference type="ARBA" id="ARBA00023027"/>
    </source>
</evidence>
<dbReference type="GO" id="GO:0003978">
    <property type="term" value="F:UDP-glucose 4-epimerase activity"/>
    <property type="evidence" value="ECO:0007669"/>
    <property type="project" value="UniProtKB-EC"/>
</dbReference>
<name>A0ABU7UYC9_9GAMM</name>
<comment type="cofactor">
    <cofactor evidence="2 9">
        <name>NAD(+)</name>
        <dbReference type="ChEBI" id="CHEBI:57540"/>
    </cofactor>
</comment>
<dbReference type="Gene3D" id="3.90.25.10">
    <property type="entry name" value="UDP-galactose 4-epimerase, domain 1"/>
    <property type="match status" value="1"/>
</dbReference>